<name>A0ABQ8M529_LABRO</name>
<dbReference type="Proteomes" id="UP000830375">
    <property type="component" value="Unassembled WGS sequence"/>
</dbReference>
<dbReference type="SUPFAM" id="SSF49899">
    <property type="entry name" value="Concanavalin A-like lectins/glucanases"/>
    <property type="match status" value="1"/>
</dbReference>
<dbReference type="InterPro" id="IPR013320">
    <property type="entry name" value="ConA-like_dom_sf"/>
</dbReference>
<dbReference type="Gene3D" id="2.60.120.200">
    <property type="match status" value="1"/>
</dbReference>
<reference evidence="1 2" key="1">
    <citation type="submission" date="2022-01" db="EMBL/GenBank/DDBJ databases">
        <title>A high-quality chromosome-level genome assembly of rohu carp, Labeo rohita.</title>
        <authorList>
            <person name="Arick M.A. II"/>
            <person name="Hsu C.-Y."/>
            <person name="Magbanua Z."/>
            <person name="Pechanova O."/>
            <person name="Grover C."/>
            <person name="Miller E."/>
            <person name="Thrash A."/>
            <person name="Ezzel L."/>
            <person name="Alam S."/>
            <person name="Benzie J."/>
            <person name="Hamilton M."/>
            <person name="Karsi A."/>
            <person name="Lawrence M.L."/>
            <person name="Peterson D.G."/>
        </authorList>
    </citation>
    <scope>NUCLEOTIDE SEQUENCE [LARGE SCALE GENOMIC DNA]</scope>
    <source>
        <strain evidence="2">BAU-BD-2019</strain>
        <tissue evidence="1">Blood</tissue>
    </source>
</reference>
<evidence type="ECO:0000313" key="1">
    <source>
        <dbReference type="EMBL" id="KAI2658008.1"/>
    </source>
</evidence>
<sequence>MFGLSSVNLIYALPSRDNDRLCIIEIAVANGTANRQQKYMDEPVSEVVFGPTFLGGVPSLFELHHNSGNVSGFIGCIRELQMGSKELYVVGEAIRGQNIQNCDTAVCQHQPCRNGGTCISLETAFCLADHVLDYSSTSIGTQRTLWDSPSDSCEAVFLKDYRQLVLNLNLNTSNTEIIFCPPPPGNGWSMRRAGANSCTSAVHFIPVKRHHSPRCRAEH</sequence>
<evidence type="ECO:0000313" key="2">
    <source>
        <dbReference type="Proteomes" id="UP000830375"/>
    </source>
</evidence>
<keyword evidence="2" id="KW-1185">Reference proteome</keyword>
<protein>
    <recommendedName>
        <fullName evidence="3">Laminin G domain-containing protein</fullName>
    </recommendedName>
</protein>
<evidence type="ECO:0008006" key="3">
    <source>
        <dbReference type="Google" id="ProtNLM"/>
    </source>
</evidence>
<organism evidence="1 2">
    <name type="scientific">Labeo rohita</name>
    <name type="common">Indian major carp</name>
    <name type="synonym">Cyprinus rohita</name>
    <dbReference type="NCBI Taxonomy" id="84645"/>
    <lineage>
        <taxon>Eukaryota</taxon>
        <taxon>Metazoa</taxon>
        <taxon>Chordata</taxon>
        <taxon>Craniata</taxon>
        <taxon>Vertebrata</taxon>
        <taxon>Euteleostomi</taxon>
        <taxon>Actinopterygii</taxon>
        <taxon>Neopterygii</taxon>
        <taxon>Teleostei</taxon>
        <taxon>Ostariophysi</taxon>
        <taxon>Cypriniformes</taxon>
        <taxon>Cyprinidae</taxon>
        <taxon>Labeoninae</taxon>
        <taxon>Labeonini</taxon>
        <taxon>Labeo</taxon>
    </lineage>
</organism>
<gene>
    <name evidence="1" type="ORF">H4Q32_009462</name>
</gene>
<dbReference type="EMBL" id="JACTAM010000013">
    <property type="protein sequence ID" value="KAI2658008.1"/>
    <property type="molecule type" value="Genomic_DNA"/>
</dbReference>
<comment type="caution">
    <text evidence="1">The sequence shown here is derived from an EMBL/GenBank/DDBJ whole genome shotgun (WGS) entry which is preliminary data.</text>
</comment>
<proteinExistence type="predicted"/>
<accession>A0ABQ8M529</accession>